<dbReference type="STRING" id="1817822.A2826_00190"/>
<dbReference type="InterPro" id="IPR001533">
    <property type="entry name" value="Pterin_deHydtase"/>
</dbReference>
<proteinExistence type="inferred from homology"/>
<dbReference type="PANTHER" id="PTHR12599">
    <property type="entry name" value="PTERIN-4-ALPHA-CARBINOLAMINE DEHYDRATASE"/>
    <property type="match status" value="1"/>
</dbReference>
<dbReference type="SUPFAM" id="SSF55248">
    <property type="entry name" value="PCD-like"/>
    <property type="match status" value="1"/>
</dbReference>
<gene>
    <name evidence="5" type="ORF">A2826_00190</name>
</gene>
<evidence type="ECO:0000313" key="5">
    <source>
        <dbReference type="EMBL" id="OGE80931.1"/>
    </source>
</evidence>
<evidence type="ECO:0000256" key="3">
    <source>
        <dbReference type="ARBA" id="ARBA00023239"/>
    </source>
</evidence>
<evidence type="ECO:0000256" key="1">
    <source>
        <dbReference type="ARBA" id="ARBA00001554"/>
    </source>
</evidence>
<sequence>MELSKKNCQACDAKTPPLTPSEVSDFLKELKLTWELDNNRKISAKFVFQDFKTAMKFVNKVAKISEKQGHHPNIKIFYNKVIIELTTHVIGGLSENDFVLASKIELLV</sequence>
<dbReference type="Proteomes" id="UP000177912">
    <property type="component" value="Unassembled WGS sequence"/>
</dbReference>
<dbReference type="Pfam" id="PF01329">
    <property type="entry name" value="Pterin_4a"/>
    <property type="match status" value="1"/>
</dbReference>
<evidence type="ECO:0000256" key="2">
    <source>
        <dbReference type="ARBA" id="ARBA00006472"/>
    </source>
</evidence>
<dbReference type="EMBL" id="MFEI01000015">
    <property type="protein sequence ID" value="OGE80931.1"/>
    <property type="molecule type" value="Genomic_DNA"/>
</dbReference>
<dbReference type="GO" id="GO:0006729">
    <property type="term" value="P:tetrahydrobiopterin biosynthetic process"/>
    <property type="evidence" value="ECO:0007669"/>
    <property type="project" value="InterPro"/>
</dbReference>
<evidence type="ECO:0000256" key="4">
    <source>
        <dbReference type="HAMAP-Rule" id="MF_00434"/>
    </source>
</evidence>
<dbReference type="GO" id="GO:0008124">
    <property type="term" value="F:4-alpha-hydroxytetrahydrobiopterin dehydratase activity"/>
    <property type="evidence" value="ECO:0007669"/>
    <property type="project" value="UniProtKB-UniRule"/>
</dbReference>
<organism evidence="5 6">
    <name type="scientific">Candidatus Doudnabacteria bacterium RIFCSPHIGHO2_01_FULL_43_23</name>
    <dbReference type="NCBI Taxonomy" id="1817822"/>
    <lineage>
        <taxon>Bacteria</taxon>
        <taxon>Candidatus Doudnaibacteriota</taxon>
    </lineage>
</organism>
<comment type="caution">
    <text evidence="5">The sequence shown here is derived from an EMBL/GenBank/DDBJ whole genome shotgun (WGS) entry which is preliminary data.</text>
</comment>
<dbReference type="CDD" id="cd00488">
    <property type="entry name" value="PCD_DCoH"/>
    <property type="match status" value="1"/>
</dbReference>
<accession>A0A1F5NTD2</accession>
<name>A0A1F5NTD2_9BACT</name>
<comment type="catalytic activity">
    <reaction evidence="1 4">
        <text>(4aS,6R)-4a-hydroxy-L-erythro-5,6,7,8-tetrahydrobiopterin = (6R)-L-erythro-6,7-dihydrobiopterin + H2O</text>
        <dbReference type="Rhea" id="RHEA:11920"/>
        <dbReference type="ChEBI" id="CHEBI:15377"/>
        <dbReference type="ChEBI" id="CHEBI:15642"/>
        <dbReference type="ChEBI" id="CHEBI:43120"/>
        <dbReference type="EC" id="4.2.1.96"/>
    </reaction>
</comment>
<dbReference type="HAMAP" id="MF_00434">
    <property type="entry name" value="Pterin_4_alpha"/>
    <property type="match status" value="1"/>
</dbReference>
<keyword evidence="3 4" id="KW-0456">Lyase</keyword>
<reference evidence="5 6" key="1">
    <citation type="journal article" date="2016" name="Nat. Commun.">
        <title>Thousands of microbial genomes shed light on interconnected biogeochemical processes in an aquifer system.</title>
        <authorList>
            <person name="Anantharaman K."/>
            <person name="Brown C.T."/>
            <person name="Hug L.A."/>
            <person name="Sharon I."/>
            <person name="Castelle C.J."/>
            <person name="Probst A.J."/>
            <person name="Thomas B.C."/>
            <person name="Singh A."/>
            <person name="Wilkins M.J."/>
            <person name="Karaoz U."/>
            <person name="Brodie E.L."/>
            <person name="Williams K.H."/>
            <person name="Hubbard S.S."/>
            <person name="Banfield J.F."/>
        </authorList>
    </citation>
    <scope>NUCLEOTIDE SEQUENCE [LARGE SCALE GENOMIC DNA]</scope>
</reference>
<dbReference type="Gene3D" id="3.30.1360.20">
    <property type="entry name" value="Transcriptional coactivator/pterin dehydratase"/>
    <property type="match status" value="1"/>
</dbReference>
<protein>
    <recommendedName>
        <fullName evidence="4">Putative pterin-4-alpha-carbinolamine dehydratase</fullName>
        <shortName evidence="4">PHS</shortName>
        <ecNumber evidence="4">4.2.1.96</ecNumber>
    </recommendedName>
    <alternativeName>
        <fullName evidence="4">4-alpha-hydroxy-tetrahydropterin dehydratase</fullName>
    </alternativeName>
    <alternativeName>
        <fullName evidence="4">Pterin carbinolamine dehydratase</fullName>
        <shortName evidence="4">PCD</shortName>
    </alternativeName>
</protein>
<dbReference type="AlphaFoldDB" id="A0A1F5NTD2"/>
<comment type="similarity">
    <text evidence="2 4">Belongs to the pterin-4-alpha-carbinolamine dehydratase family.</text>
</comment>
<dbReference type="PANTHER" id="PTHR12599:SF0">
    <property type="entry name" value="PTERIN-4-ALPHA-CARBINOLAMINE DEHYDRATASE"/>
    <property type="match status" value="1"/>
</dbReference>
<evidence type="ECO:0000313" key="6">
    <source>
        <dbReference type="Proteomes" id="UP000177912"/>
    </source>
</evidence>
<dbReference type="EC" id="4.2.1.96" evidence="4"/>
<dbReference type="InterPro" id="IPR036428">
    <property type="entry name" value="PCD_sf"/>
</dbReference>
<dbReference type="NCBIfam" id="NF002017">
    <property type="entry name" value="PRK00823.1-2"/>
    <property type="match status" value="1"/>
</dbReference>